<accession>A0A6J5N8V7</accession>
<dbReference type="EMBL" id="LR796623">
    <property type="protein sequence ID" value="CAB4154456.1"/>
    <property type="molecule type" value="Genomic_DNA"/>
</dbReference>
<reference evidence="2" key="1">
    <citation type="submission" date="2020-04" db="EMBL/GenBank/DDBJ databases">
        <authorList>
            <person name="Chiriac C."/>
            <person name="Salcher M."/>
            <person name="Ghai R."/>
            <person name="Kavagutti S V."/>
        </authorList>
    </citation>
    <scope>NUCLEOTIDE SEQUENCE</scope>
</reference>
<feature type="region of interest" description="Disordered" evidence="1">
    <location>
        <begin position="116"/>
        <end position="169"/>
    </location>
</feature>
<evidence type="ECO:0000313" key="2">
    <source>
        <dbReference type="EMBL" id="CAB4154456.1"/>
    </source>
</evidence>
<protein>
    <submittedName>
        <fullName evidence="2">Uncharacterized protein</fullName>
    </submittedName>
</protein>
<name>A0A6J5N8V7_9CAUD</name>
<feature type="compositionally biased region" description="Basic and acidic residues" evidence="1">
    <location>
        <begin position="116"/>
        <end position="140"/>
    </location>
</feature>
<gene>
    <name evidence="2" type="ORF">UFOVP650_7</name>
</gene>
<proteinExistence type="predicted"/>
<sequence length="169" mass="19194">MGKTRKRLPVREHTLARYAAIRLLSQLHEDSEVIAAIAKEWNVRDALAKAIVQEAWDEITSADDGLDLAKKKGLLFMTARELFRQCTEQKDFAQANSSLRTIAKIWGLDRQLPEKRDKVEGAAKPESKDEFDGRSSKDLKFYSQHGCFPEEYREPKRGGGKPDPLDGLH</sequence>
<evidence type="ECO:0000256" key="1">
    <source>
        <dbReference type="SAM" id="MobiDB-lite"/>
    </source>
</evidence>
<feature type="compositionally biased region" description="Basic and acidic residues" evidence="1">
    <location>
        <begin position="148"/>
        <end position="157"/>
    </location>
</feature>
<organism evidence="2">
    <name type="scientific">uncultured Caudovirales phage</name>
    <dbReference type="NCBI Taxonomy" id="2100421"/>
    <lineage>
        <taxon>Viruses</taxon>
        <taxon>Duplodnaviria</taxon>
        <taxon>Heunggongvirae</taxon>
        <taxon>Uroviricota</taxon>
        <taxon>Caudoviricetes</taxon>
        <taxon>Peduoviridae</taxon>
        <taxon>Maltschvirus</taxon>
        <taxon>Maltschvirus maltsch</taxon>
    </lineage>
</organism>